<dbReference type="EMBL" id="BONV01000014">
    <property type="protein sequence ID" value="GIG80405.1"/>
    <property type="molecule type" value="Genomic_DNA"/>
</dbReference>
<dbReference type="Pfam" id="PF00501">
    <property type="entry name" value="AMP-binding"/>
    <property type="match status" value="1"/>
</dbReference>
<dbReference type="InterPro" id="IPR020845">
    <property type="entry name" value="AMP-binding_CS"/>
</dbReference>
<dbReference type="GO" id="GO:0006631">
    <property type="term" value="P:fatty acid metabolic process"/>
    <property type="evidence" value="ECO:0007669"/>
    <property type="project" value="TreeGrafter"/>
</dbReference>
<dbReference type="InterPro" id="IPR000873">
    <property type="entry name" value="AMP-dep_synth/lig_dom"/>
</dbReference>
<evidence type="ECO:0000259" key="4">
    <source>
        <dbReference type="Pfam" id="PF13193"/>
    </source>
</evidence>
<keyword evidence="6" id="KW-1185">Reference proteome</keyword>
<feature type="domain" description="AMP-binding enzyme C-terminal" evidence="4">
    <location>
        <begin position="446"/>
        <end position="522"/>
    </location>
</feature>
<dbReference type="GO" id="GO:0031956">
    <property type="term" value="F:medium-chain fatty acid-CoA ligase activity"/>
    <property type="evidence" value="ECO:0007669"/>
    <property type="project" value="TreeGrafter"/>
</dbReference>
<dbReference type="Gene3D" id="3.40.50.12780">
    <property type="entry name" value="N-terminal domain of ligase-like"/>
    <property type="match status" value="1"/>
</dbReference>
<gene>
    <name evidence="5" type="ORF">Pka01_35320</name>
</gene>
<evidence type="ECO:0000256" key="2">
    <source>
        <dbReference type="ARBA" id="ARBA00022598"/>
    </source>
</evidence>
<dbReference type="PANTHER" id="PTHR43201:SF5">
    <property type="entry name" value="MEDIUM-CHAIN ACYL-COA LIGASE ACSF2, MITOCHONDRIAL"/>
    <property type="match status" value="1"/>
</dbReference>
<reference evidence="5 6" key="1">
    <citation type="submission" date="2021-01" db="EMBL/GenBank/DDBJ databases">
        <title>Whole genome shotgun sequence of Planotetraspora kaengkrachanensis NBRC 104272.</title>
        <authorList>
            <person name="Komaki H."/>
            <person name="Tamura T."/>
        </authorList>
    </citation>
    <scope>NUCLEOTIDE SEQUENCE [LARGE SCALE GENOMIC DNA]</scope>
    <source>
        <strain evidence="5 6">NBRC 104272</strain>
    </source>
</reference>
<dbReference type="SUPFAM" id="SSF56801">
    <property type="entry name" value="Acetyl-CoA synthetase-like"/>
    <property type="match status" value="1"/>
</dbReference>
<protein>
    <submittedName>
        <fullName evidence="5">Acyl-CoA synthetase</fullName>
    </submittedName>
</protein>
<keyword evidence="2" id="KW-0436">Ligase</keyword>
<dbReference type="PANTHER" id="PTHR43201">
    <property type="entry name" value="ACYL-COA SYNTHETASE"/>
    <property type="match status" value="1"/>
</dbReference>
<dbReference type="Pfam" id="PF13193">
    <property type="entry name" value="AMP-binding_C"/>
    <property type="match status" value="1"/>
</dbReference>
<dbReference type="InterPro" id="IPR045851">
    <property type="entry name" value="AMP-bd_C_sf"/>
</dbReference>
<dbReference type="InterPro" id="IPR042099">
    <property type="entry name" value="ANL_N_sf"/>
</dbReference>
<dbReference type="InterPro" id="IPR025110">
    <property type="entry name" value="AMP-bd_C"/>
</dbReference>
<evidence type="ECO:0000313" key="5">
    <source>
        <dbReference type="EMBL" id="GIG80405.1"/>
    </source>
</evidence>
<dbReference type="FunFam" id="3.30.300.30:FF:000008">
    <property type="entry name" value="2,3-dihydroxybenzoate-AMP ligase"/>
    <property type="match status" value="1"/>
</dbReference>
<evidence type="ECO:0000256" key="1">
    <source>
        <dbReference type="ARBA" id="ARBA00006432"/>
    </source>
</evidence>
<dbReference type="Gene3D" id="3.30.300.30">
    <property type="match status" value="1"/>
</dbReference>
<name>A0A8J3M115_9ACTN</name>
<dbReference type="Proteomes" id="UP000630097">
    <property type="component" value="Unassembled WGS sequence"/>
</dbReference>
<proteinExistence type="inferred from homology"/>
<evidence type="ECO:0000259" key="3">
    <source>
        <dbReference type="Pfam" id="PF00501"/>
    </source>
</evidence>
<comment type="similarity">
    <text evidence="1">Belongs to the ATP-dependent AMP-binding enzyme family.</text>
</comment>
<dbReference type="AlphaFoldDB" id="A0A8J3M115"/>
<dbReference type="PROSITE" id="PS00455">
    <property type="entry name" value="AMP_BINDING"/>
    <property type="match status" value="1"/>
</dbReference>
<accession>A0A8J3M115</accession>
<evidence type="ECO:0000313" key="6">
    <source>
        <dbReference type="Proteomes" id="UP000630097"/>
    </source>
</evidence>
<feature type="domain" description="AMP-dependent synthetase/ligase" evidence="3">
    <location>
        <begin position="30"/>
        <end position="395"/>
    </location>
</feature>
<organism evidence="5 6">
    <name type="scientific">Planotetraspora kaengkrachanensis</name>
    <dbReference type="NCBI Taxonomy" id="575193"/>
    <lineage>
        <taxon>Bacteria</taxon>
        <taxon>Bacillati</taxon>
        <taxon>Actinomycetota</taxon>
        <taxon>Actinomycetes</taxon>
        <taxon>Streptosporangiales</taxon>
        <taxon>Streptosporangiaceae</taxon>
        <taxon>Planotetraspora</taxon>
    </lineage>
</organism>
<comment type="caution">
    <text evidence="5">The sequence shown here is derived from an EMBL/GenBank/DDBJ whole genome shotgun (WGS) entry which is preliminary data.</text>
</comment>
<dbReference type="RefSeq" id="WP_203883821.1">
    <property type="nucleotide sequence ID" value="NZ_BAABHH010000012.1"/>
</dbReference>
<sequence length="533" mass="56041">MNSALRTGPDAAYALHADGTRVDRLADIVRRRAAATPDLPAVIEPGRTTTHAELDARSSRVAQALLADGVRAGDRIAYIGVNAASFLEVLYGAAKIGAIATAVNNRLAPQEVARILADAEPAVLVLGAGDGRLTSATAPSVVRVVTAEPVAGATPYESWIAGHPATDPGFRPDPDAPAVIFYTSGTTGLPKGIMLTGGNLGRALATMHYEIDFDETSVAMAPIPYFHISGFGLALIAAVNGAAILLEHATAPEDLRDLLITRRVSHAVLVPTLIQRLVSLDGITDEDWSALRYVVYGASPIPLPVIVRATETIGCRFLQSYGLTESTGGVTVLSADDHLPGPGQERRLLSAGRPMHGAPVRVVDPAALPGEMRDLPPGERGEVLIGGGQVMAGYWRNPAATEAAVLPGGWLRTGDGGSFDEDGYLYLHDRLKDMIVSGGENVYPAEVESVLTAHPSVAEVAVIGVPSQEWGEVPHAVVVLRAGGEQVTAEDLVAFARERLAHFKCPRGVTFAGELPRNASGKLLKNRLREAQS</sequence>